<keyword evidence="4 10" id="KW-0808">Transferase</keyword>
<keyword evidence="8 10" id="KW-0472">Membrane</keyword>
<evidence type="ECO:0000256" key="10">
    <source>
        <dbReference type="HAMAP-Rule" id="MF_00154"/>
    </source>
</evidence>
<keyword evidence="5 10" id="KW-0812">Transmembrane</keyword>
<feature type="transmembrane region" description="Helical" evidence="10">
    <location>
        <begin position="236"/>
        <end position="251"/>
    </location>
</feature>
<dbReference type="InterPro" id="IPR006369">
    <property type="entry name" value="Protohaem_IX_farnesylTrfase"/>
</dbReference>
<evidence type="ECO:0000256" key="9">
    <source>
        <dbReference type="ARBA" id="ARBA00047690"/>
    </source>
</evidence>
<feature type="transmembrane region" description="Helical" evidence="10">
    <location>
        <begin position="67"/>
        <end position="88"/>
    </location>
</feature>
<dbReference type="CDD" id="cd13957">
    <property type="entry name" value="PT_UbiA_Cox10"/>
    <property type="match status" value="1"/>
</dbReference>
<comment type="caution">
    <text evidence="11">The sequence shown here is derived from an EMBL/GenBank/DDBJ whole genome shotgun (WGS) entry which is preliminary data.</text>
</comment>
<evidence type="ECO:0000256" key="2">
    <source>
        <dbReference type="ARBA" id="ARBA00004919"/>
    </source>
</evidence>
<feature type="transmembrane region" description="Helical" evidence="10">
    <location>
        <begin position="109"/>
        <end position="131"/>
    </location>
</feature>
<dbReference type="HAMAP" id="MF_00154">
    <property type="entry name" value="CyoE_CtaB"/>
    <property type="match status" value="1"/>
</dbReference>
<feature type="transmembrane region" description="Helical" evidence="10">
    <location>
        <begin position="161"/>
        <end position="181"/>
    </location>
</feature>
<evidence type="ECO:0000256" key="4">
    <source>
        <dbReference type="ARBA" id="ARBA00022679"/>
    </source>
</evidence>
<sequence length="312" mass="35079">MSEPRSFGTTTTKIVDSPQTNLKMLWTDFLALIKIGIINSNLMTTFAGFWLALYFTNQSPLTHWQSFVLVMLGTALVIAGGCVINNYYDRDIDFKMSRTKARPTITGTIPLPVILGLGTAFTVIGLITLYFASPVAALFGFIGWVFYVWLYTMWSKRKYTINTVVGSFSGAAPPLIGWAAVDSTLHPAAFVLFLIMFLWQTPHFLALAIRKKDEYSKANIPMLPSVHGNGITKRQMFIYTICLLPLPFYFFSLGTAFIIFATLLNVGWLALAAYGFKMNDDDKWAKWMFIYSLNYLTLFFIGLVVATIPSFL</sequence>
<keyword evidence="3 10" id="KW-1003">Cell membrane</keyword>
<evidence type="ECO:0000313" key="12">
    <source>
        <dbReference type="Proteomes" id="UP000321440"/>
    </source>
</evidence>
<proteinExistence type="inferred from homology"/>
<dbReference type="GO" id="GO:0048034">
    <property type="term" value="P:heme O biosynthetic process"/>
    <property type="evidence" value="ECO:0007669"/>
    <property type="project" value="UniProtKB-UniRule"/>
</dbReference>
<comment type="catalytic activity">
    <reaction evidence="9 10">
        <text>heme b + (2E,6E)-farnesyl diphosphate + H2O = Fe(II)-heme o + diphosphate</text>
        <dbReference type="Rhea" id="RHEA:28070"/>
        <dbReference type="ChEBI" id="CHEBI:15377"/>
        <dbReference type="ChEBI" id="CHEBI:33019"/>
        <dbReference type="ChEBI" id="CHEBI:60344"/>
        <dbReference type="ChEBI" id="CHEBI:60530"/>
        <dbReference type="ChEBI" id="CHEBI:175763"/>
        <dbReference type="EC" id="2.5.1.141"/>
    </reaction>
</comment>
<dbReference type="FunFam" id="1.10.357.140:FF:000001">
    <property type="entry name" value="Protoheme IX farnesyltransferase"/>
    <property type="match status" value="1"/>
</dbReference>
<dbReference type="EMBL" id="BJYA01000002">
    <property type="protein sequence ID" value="GEN44770.1"/>
    <property type="molecule type" value="Genomic_DNA"/>
</dbReference>
<evidence type="ECO:0000256" key="6">
    <source>
        <dbReference type="ARBA" id="ARBA00022989"/>
    </source>
</evidence>
<evidence type="ECO:0000256" key="7">
    <source>
        <dbReference type="ARBA" id="ARBA00023133"/>
    </source>
</evidence>
<comment type="subunit">
    <text evidence="10">Interacts with CtaA.</text>
</comment>
<keyword evidence="7 10" id="KW-0350">Heme biosynthesis</keyword>
<evidence type="ECO:0000313" key="11">
    <source>
        <dbReference type="EMBL" id="GEN44770.1"/>
    </source>
</evidence>
<dbReference type="InterPro" id="IPR000537">
    <property type="entry name" value="UbiA_prenyltransferase"/>
</dbReference>
<gene>
    <name evidence="10 11" type="primary">ctaB</name>
    <name evidence="11" type="ORF">AHA02nite_05460</name>
</gene>
<feature type="transmembrane region" description="Helical" evidence="10">
    <location>
        <begin position="288"/>
        <end position="311"/>
    </location>
</feature>
<comment type="function">
    <text evidence="10">Converts heme B (protoheme IX) to heme O by substitution of the vinyl group on carbon 2 of heme B porphyrin ring with a hydroxyethyl farnesyl side group.</text>
</comment>
<evidence type="ECO:0000256" key="3">
    <source>
        <dbReference type="ARBA" id="ARBA00022475"/>
    </source>
</evidence>
<dbReference type="Gene3D" id="1.10.357.140">
    <property type="entry name" value="UbiA prenyltransferase"/>
    <property type="match status" value="1"/>
</dbReference>
<dbReference type="RefSeq" id="WP_146814153.1">
    <property type="nucleotide sequence ID" value="NZ_BJYA01000002.1"/>
</dbReference>
<dbReference type="GO" id="GO:0005886">
    <property type="term" value="C:plasma membrane"/>
    <property type="evidence" value="ECO:0007669"/>
    <property type="project" value="UniProtKB-SubCell"/>
</dbReference>
<reference evidence="11 12" key="1">
    <citation type="submission" date="2019-07" db="EMBL/GenBank/DDBJ databases">
        <title>Whole genome shotgun sequence of Alkalibacillus haloalkaliphilus NBRC 103110.</title>
        <authorList>
            <person name="Hosoyama A."/>
            <person name="Uohara A."/>
            <person name="Ohji S."/>
            <person name="Ichikawa N."/>
        </authorList>
    </citation>
    <scope>NUCLEOTIDE SEQUENCE [LARGE SCALE GENOMIC DNA]</scope>
    <source>
        <strain evidence="11 12">NBRC 103110</strain>
    </source>
</reference>
<keyword evidence="12" id="KW-1185">Reference proteome</keyword>
<dbReference type="NCBIfam" id="TIGR01473">
    <property type="entry name" value="cyoE_ctaB"/>
    <property type="match status" value="1"/>
</dbReference>
<feature type="transmembrane region" description="Helical" evidence="10">
    <location>
        <begin position="29"/>
        <end position="55"/>
    </location>
</feature>
<evidence type="ECO:0000256" key="8">
    <source>
        <dbReference type="ARBA" id="ARBA00023136"/>
    </source>
</evidence>
<dbReference type="Pfam" id="PF01040">
    <property type="entry name" value="UbiA"/>
    <property type="match status" value="1"/>
</dbReference>
<feature type="transmembrane region" description="Helical" evidence="10">
    <location>
        <begin position="137"/>
        <end position="154"/>
    </location>
</feature>
<dbReference type="OrthoDB" id="9814417at2"/>
<dbReference type="PROSITE" id="PS00943">
    <property type="entry name" value="UBIA"/>
    <property type="match status" value="1"/>
</dbReference>
<evidence type="ECO:0000256" key="5">
    <source>
        <dbReference type="ARBA" id="ARBA00022692"/>
    </source>
</evidence>
<dbReference type="PANTHER" id="PTHR43448">
    <property type="entry name" value="PROTOHEME IX FARNESYLTRANSFERASE, MITOCHONDRIAL"/>
    <property type="match status" value="1"/>
</dbReference>
<keyword evidence="6 10" id="KW-1133">Transmembrane helix</keyword>
<name>A0A511W0Z6_9BACI</name>
<comment type="miscellaneous">
    <text evidence="10">Carbon 2 of the heme B porphyrin ring is defined according to the Fischer nomenclature.</text>
</comment>
<feature type="transmembrane region" description="Helical" evidence="10">
    <location>
        <begin position="187"/>
        <end position="209"/>
    </location>
</feature>
<feature type="transmembrane region" description="Helical" evidence="10">
    <location>
        <begin position="257"/>
        <end position="276"/>
    </location>
</feature>
<comment type="subcellular location">
    <subcellularLocation>
        <location evidence="1 10">Cell membrane</location>
        <topology evidence="1 10">Multi-pass membrane protein</topology>
    </subcellularLocation>
</comment>
<dbReference type="PANTHER" id="PTHR43448:SF2">
    <property type="entry name" value="PROTOHEME IX FARNESYLTRANSFERASE, MITOCHONDRIAL"/>
    <property type="match status" value="1"/>
</dbReference>
<dbReference type="AlphaFoldDB" id="A0A511W0Z6"/>
<dbReference type="EC" id="2.5.1.141" evidence="10"/>
<comment type="similarity">
    <text evidence="10">Belongs to the UbiA prenyltransferase family. Protoheme IX farnesyltransferase subfamily.</text>
</comment>
<organism evidence="11 12">
    <name type="scientific">Alkalibacillus haloalkaliphilus</name>
    <dbReference type="NCBI Taxonomy" id="94136"/>
    <lineage>
        <taxon>Bacteria</taxon>
        <taxon>Bacillati</taxon>
        <taxon>Bacillota</taxon>
        <taxon>Bacilli</taxon>
        <taxon>Bacillales</taxon>
        <taxon>Bacillaceae</taxon>
        <taxon>Alkalibacillus</taxon>
    </lineage>
</organism>
<dbReference type="InterPro" id="IPR044878">
    <property type="entry name" value="UbiA_sf"/>
</dbReference>
<protein>
    <recommendedName>
        <fullName evidence="10">Protoheme IX farnesyltransferase</fullName>
        <ecNumber evidence="10">2.5.1.141</ecNumber>
    </recommendedName>
    <alternativeName>
        <fullName evidence="10">Heme B farnesyltransferase</fullName>
    </alternativeName>
    <alternativeName>
        <fullName evidence="10">Heme O synthase</fullName>
    </alternativeName>
</protein>
<dbReference type="UniPathway" id="UPA00834">
    <property type="reaction ID" value="UER00712"/>
</dbReference>
<evidence type="ECO:0000256" key="1">
    <source>
        <dbReference type="ARBA" id="ARBA00004651"/>
    </source>
</evidence>
<dbReference type="InterPro" id="IPR030470">
    <property type="entry name" value="UbiA_prenylTrfase_CS"/>
</dbReference>
<comment type="pathway">
    <text evidence="2 10">Porphyrin-containing compound metabolism; heme O biosynthesis; heme O from protoheme: step 1/1.</text>
</comment>
<dbReference type="Proteomes" id="UP000321440">
    <property type="component" value="Unassembled WGS sequence"/>
</dbReference>
<dbReference type="GO" id="GO:0008495">
    <property type="term" value="F:protoheme IX farnesyltransferase activity"/>
    <property type="evidence" value="ECO:0007669"/>
    <property type="project" value="UniProtKB-UniRule"/>
</dbReference>
<accession>A0A511W0Z6</accession>